<feature type="region of interest" description="Disordered" evidence="1">
    <location>
        <begin position="165"/>
        <end position="193"/>
    </location>
</feature>
<evidence type="ECO:0000313" key="3">
    <source>
        <dbReference type="Proteomes" id="UP000462435"/>
    </source>
</evidence>
<dbReference type="Proteomes" id="UP000462435">
    <property type="component" value="Unassembled WGS sequence"/>
</dbReference>
<feature type="region of interest" description="Disordered" evidence="1">
    <location>
        <begin position="26"/>
        <end position="52"/>
    </location>
</feature>
<name>A0A7V8FSY5_9BURK</name>
<accession>A0A7V8FSY5</accession>
<feature type="compositionally biased region" description="Low complexity" evidence="1">
    <location>
        <begin position="169"/>
        <end position="184"/>
    </location>
</feature>
<dbReference type="AlphaFoldDB" id="A0A7V8FSY5"/>
<evidence type="ECO:0000313" key="2">
    <source>
        <dbReference type="EMBL" id="KAF1035770.1"/>
    </source>
</evidence>
<comment type="caution">
    <text evidence="2">The sequence shown here is derived from an EMBL/GenBank/DDBJ whole genome shotgun (WGS) entry which is preliminary data.</text>
</comment>
<dbReference type="EMBL" id="WNDX01000214">
    <property type="protein sequence ID" value="KAF1035770.1"/>
    <property type="molecule type" value="Genomic_DNA"/>
</dbReference>
<proteinExistence type="predicted"/>
<protein>
    <submittedName>
        <fullName evidence="2">Uncharacterized protein</fullName>
    </submittedName>
</protein>
<organism evidence="2 3">
    <name type="scientific">Herbaspirillum frisingense</name>
    <dbReference type="NCBI Taxonomy" id="92645"/>
    <lineage>
        <taxon>Bacteria</taxon>
        <taxon>Pseudomonadati</taxon>
        <taxon>Pseudomonadota</taxon>
        <taxon>Betaproteobacteria</taxon>
        <taxon>Burkholderiales</taxon>
        <taxon>Oxalobacteraceae</taxon>
        <taxon>Herbaspirillum</taxon>
    </lineage>
</organism>
<evidence type="ECO:0000256" key="1">
    <source>
        <dbReference type="SAM" id="MobiDB-lite"/>
    </source>
</evidence>
<sequence>MMSTIEVLPMSRHTCYLCHRSIQPAKESKQRKRPPKCQPSCGGCPSERGKKWEGQSRCAPTALLIHFLPRSDGWPTRGKGGRLACGIGRGARLRLCWAFFLFNFAGASLVVDFAEASLVVDFAGYLSSLTSQRHLSSLTSQGHLSSSTPVVRNCLNHRHASFHHGAVLSSPSSRRTPGPSVVRRASPASVRAE</sequence>
<gene>
    <name evidence="2" type="ORF">GAK35_04164</name>
</gene>
<reference evidence="3" key="1">
    <citation type="journal article" date="2020" name="MBio">
        <title>Horizontal gene transfer to a defensive symbiont with a reduced genome amongst a multipartite beetle microbiome.</title>
        <authorList>
            <person name="Waterworth S.C."/>
            <person name="Florez L.V."/>
            <person name="Rees E.R."/>
            <person name="Hertweck C."/>
            <person name="Kaltenpoth M."/>
            <person name="Kwan J.C."/>
        </authorList>
    </citation>
    <scope>NUCLEOTIDE SEQUENCE [LARGE SCALE GENOMIC DNA]</scope>
</reference>